<dbReference type="InterPro" id="IPR003661">
    <property type="entry name" value="HisK_dim/P_dom"/>
</dbReference>
<keyword evidence="10" id="KW-0238">DNA-binding</keyword>
<dbReference type="PANTHER" id="PTHR43547:SF2">
    <property type="entry name" value="HYBRID SIGNAL TRANSDUCTION HISTIDINE KINASE C"/>
    <property type="match status" value="1"/>
</dbReference>
<evidence type="ECO:0000256" key="1">
    <source>
        <dbReference type="ARBA" id="ARBA00000085"/>
    </source>
</evidence>
<keyword evidence="11" id="KW-0804">Transcription</keyword>
<keyword evidence="4" id="KW-0808">Transferase</keyword>
<dbReference type="PANTHER" id="PTHR43547">
    <property type="entry name" value="TWO-COMPONENT HISTIDINE KINASE"/>
    <property type="match status" value="1"/>
</dbReference>
<evidence type="ECO:0000259" key="16">
    <source>
        <dbReference type="PROSITE" id="PS50109"/>
    </source>
</evidence>
<evidence type="ECO:0000256" key="5">
    <source>
        <dbReference type="ARBA" id="ARBA00022741"/>
    </source>
</evidence>
<dbReference type="Gene3D" id="1.10.287.130">
    <property type="match status" value="1"/>
</dbReference>
<dbReference type="InterPro" id="IPR011047">
    <property type="entry name" value="Quinoprotein_ADH-like_sf"/>
</dbReference>
<dbReference type="RefSeq" id="WP_262434942.1">
    <property type="nucleotide sequence ID" value="NZ_JACRTF010000001.1"/>
</dbReference>
<dbReference type="InterPro" id="IPR011110">
    <property type="entry name" value="Reg_prop"/>
</dbReference>
<dbReference type="InterPro" id="IPR005467">
    <property type="entry name" value="His_kinase_dom"/>
</dbReference>
<dbReference type="SUPFAM" id="SSF47384">
    <property type="entry name" value="Homodimeric domain of signal transducing histidine kinase"/>
    <property type="match status" value="1"/>
</dbReference>
<dbReference type="PRINTS" id="PR00344">
    <property type="entry name" value="BCTRLSENSOR"/>
</dbReference>
<dbReference type="SMART" id="SM00387">
    <property type="entry name" value="HATPase_c"/>
    <property type="match status" value="1"/>
</dbReference>
<evidence type="ECO:0000256" key="9">
    <source>
        <dbReference type="ARBA" id="ARBA00023015"/>
    </source>
</evidence>
<dbReference type="Pfam" id="PF00512">
    <property type="entry name" value="HisKA"/>
    <property type="match status" value="1"/>
</dbReference>
<keyword evidence="9" id="KW-0805">Transcription regulation</keyword>
<evidence type="ECO:0000313" key="18">
    <source>
        <dbReference type="EMBL" id="MBC8593831.1"/>
    </source>
</evidence>
<dbReference type="Gene3D" id="2.130.10.10">
    <property type="entry name" value="YVTN repeat-like/Quinoprotein amine dehydrogenase"/>
    <property type="match status" value="2"/>
</dbReference>
<feature type="domain" description="Histidine kinase" evidence="16">
    <location>
        <begin position="810"/>
        <end position="1025"/>
    </location>
</feature>
<feature type="domain" description="Response regulatory" evidence="17">
    <location>
        <begin position="1062"/>
        <end position="1178"/>
    </location>
</feature>
<evidence type="ECO:0000256" key="6">
    <source>
        <dbReference type="ARBA" id="ARBA00022777"/>
    </source>
</evidence>
<dbReference type="PROSITE" id="PS01124">
    <property type="entry name" value="HTH_ARAC_FAMILY_2"/>
    <property type="match status" value="1"/>
</dbReference>
<dbReference type="PROSITE" id="PS50110">
    <property type="entry name" value="RESPONSE_REGULATORY"/>
    <property type="match status" value="1"/>
</dbReference>
<feature type="chain" id="PRO_5038129359" description="histidine kinase" evidence="14">
    <location>
        <begin position="25"/>
        <end position="1316"/>
    </location>
</feature>
<dbReference type="InterPro" id="IPR013783">
    <property type="entry name" value="Ig-like_fold"/>
</dbReference>
<dbReference type="FunFam" id="3.30.565.10:FF:000037">
    <property type="entry name" value="Hybrid sensor histidine kinase/response regulator"/>
    <property type="match status" value="1"/>
</dbReference>
<dbReference type="InterPro" id="IPR004358">
    <property type="entry name" value="Sig_transdc_His_kin-like_C"/>
</dbReference>
<keyword evidence="3 12" id="KW-0597">Phosphoprotein</keyword>
<dbReference type="Gene3D" id="3.30.565.10">
    <property type="entry name" value="Histidine kinase-like ATPase, C-terminal domain"/>
    <property type="match status" value="1"/>
</dbReference>
<feature type="transmembrane region" description="Helical" evidence="13">
    <location>
        <begin position="758"/>
        <end position="780"/>
    </location>
</feature>
<dbReference type="SMART" id="SM00448">
    <property type="entry name" value="REC"/>
    <property type="match status" value="1"/>
</dbReference>
<dbReference type="Pfam" id="PF00072">
    <property type="entry name" value="Response_reg"/>
    <property type="match status" value="1"/>
</dbReference>
<dbReference type="InterPro" id="IPR009057">
    <property type="entry name" value="Homeodomain-like_sf"/>
</dbReference>
<keyword evidence="13" id="KW-1133">Transmembrane helix</keyword>
<accession>A0A926F373</accession>
<keyword evidence="13" id="KW-0812">Transmembrane</keyword>
<evidence type="ECO:0000259" key="17">
    <source>
        <dbReference type="PROSITE" id="PS50110"/>
    </source>
</evidence>
<dbReference type="InterPro" id="IPR018062">
    <property type="entry name" value="HTH_AraC-typ_CS"/>
</dbReference>
<dbReference type="SMART" id="SM00342">
    <property type="entry name" value="HTH_ARAC"/>
    <property type="match status" value="1"/>
</dbReference>
<dbReference type="InterPro" id="IPR011123">
    <property type="entry name" value="Y_Y_Y"/>
</dbReference>
<dbReference type="Pfam" id="PF07494">
    <property type="entry name" value="Reg_prop"/>
    <property type="match status" value="2"/>
</dbReference>
<evidence type="ECO:0000256" key="12">
    <source>
        <dbReference type="PROSITE-ProRule" id="PRU00169"/>
    </source>
</evidence>
<dbReference type="SUPFAM" id="SSF63829">
    <property type="entry name" value="Calcium-dependent phosphotriesterase"/>
    <property type="match status" value="1"/>
</dbReference>
<evidence type="ECO:0000259" key="15">
    <source>
        <dbReference type="PROSITE" id="PS01124"/>
    </source>
</evidence>
<dbReference type="GO" id="GO:0043565">
    <property type="term" value="F:sequence-specific DNA binding"/>
    <property type="evidence" value="ECO:0007669"/>
    <property type="project" value="InterPro"/>
</dbReference>
<keyword evidence="5" id="KW-0547">Nucleotide-binding</keyword>
<dbReference type="FunFam" id="1.10.287.130:FF:000034">
    <property type="entry name" value="Two-component system sensor histidine kinase/response regulator"/>
    <property type="match status" value="1"/>
</dbReference>
<dbReference type="EMBL" id="JACRTF010000001">
    <property type="protein sequence ID" value="MBC8593831.1"/>
    <property type="molecule type" value="Genomic_DNA"/>
</dbReference>
<evidence type="ECO:0000256" key="2">
    <source>
        <dbReference type="ARBA" id="ARBA00012438"/>
    </source>
</evidence>
<dbReference type="Gene3D" id="2.60.40.10">
    <property type="entry name" value="Immunoglobulins"/>
    <property type="match status" value="1"/>
</dbReference>
<dbReference type="SUPFAM" id="SSF50998">
    <property type="entry name" value="Quinoprotein alcohol dehydrogenase-like"/>
    <property type="match status" value="1"/>
</dbReference>
<dbReference type="GO" id="GO:0000155">
    <property type="term" value="F:phosphorelay sensor kinase activity"/>
    <property type="evidence" value="ECO:0007669"/>
    <property type="project" value="InterPro"/>
</dbReference>
<dbReference type="CDD" id="cd00082">
    <property type="entry name" value="HisKA"/>
    <property type="match status" value="1"/>
</dbReference>
<dbReference type="GO" id="GO:0005524">
    <property type="term" value="F:ATP binding"/>
    <property type="evidence" value="ECO:0007669"/>
    <property type="project" value="UniProtKB-KW"/>
</dbReference>
<dbReference type="SUPFAM" id="SSF46689">
    <property type="entry name" value="Homeodomain-like"/>
    <property type="match status" value="1"/>
</dbReference>
<dbReference type="Proteomes" id="UP000651085">
    <property type="component" value="Unassembled WGS sequence"/>
</dbReference>
<evidence type="ECO:0000313" key="19">
    <source>
        <dbReference type="Proteomes" id="UP000651085"/>
    </source>
</evidence>
<dbReference type="InterPro" id="IPR003594">
    <property type="entry name" value="HATPase_dom"/>
</dbReference>
<dbReference type="FunFam" id="2.130.10.10:FF:000891">
    <property type="entry name" value="Two-component system sensor histidine kinase/response regulator, hybrid (One-component system)"/>
    <property type="match status" value="1"/>
</dbReference>
<dbReference type="GO" id="GO:0003700">
    <property type="term" value="F:DNA-binding transcription factor activity"/>
    <property type="evidence" value="ECO:0007669"/>
    <property type="project" value="InterPro"/>
</dbReference>
<dbReference type="InterPro" id="IPR015943">
    <property type="entry name" value="WD40/YVTN_repeat-like_dom_sf"/>
</dbReference>
<dbReference type="Gene3D" id="3.40.50.2300">
    <property type="match status" value="1"/>
</dbReference>
<dbReference type="Pfam" id="PF07495">
    <property type="entry name" value="Y_Y_Y"/>
    <property type="match status" value="1"/>
</dbReference>
<evidence type="ECO:0000256" key="7">
    <source>
        <dbReference type="ARBA" id="ARBA00022840"/>
    </source>
</evidence>
<evidence type="ECO:0000256" key="10">
    <source>
        <dbReference type="ARBA" id="ARBA00023125"/>
    </source>
</evidence>
<evidence type="ECO:0000256" key="13">
    <source>
        <dbReference type="SAM" id="Phobius"/>
    </source>
</evidence>
<feature type="domain" description="HTH araC/xylS-type" evidence="15">
    <location>
        <begin position="1211"/>
        <end position="1310"/>
    </location>
</feature>
<evidence type="ECO:0000256" key="4">
    <source>
        <dbReference type="ARBA" id="ARBA00022679"/>
    </source>
</evidence>
<dbReference type="SMART" id="SM00388">
    <property type="entry name" value="HisKA"/>
    <property type="match status" value="1"/>
</dbReference>
<protein>
    <recommendedName>
        <fullName evidence="2">histidine kinase</fullName>
        <ecNumber evidence="2">2.7.13.3</ecNumber>
    </recommendedName>
</protein>
<sequence length="1316" mass="150451">MKKSIIFLICLIINLFLTENPAHAGHYIFKQISVEDGLSSMVHCIHAEKKGFVWIGTKNGLRRFDGHELKQYVHQSDNATSLPSDYIHKIEEDSLHNIWVFTDRGLAQYCRKEDNFHIPHNSEGKHIKAFSSCEVKGGMLFGTCNRIYRYDYATNSFSLLQKFDPGVNFVVHSLNVWDENTLLCHSRWYGVLFINIQTGKTSPFPFDCGKEITDMMIDSKKRIWISPYNNGILCFGHEGNLIASYTTQNSGLSNNVVLCMTERDDHLWIGTDGGGIDILDPESKEITVLERIPGNNYSLPVNSIYCLYNDAYDNMWAGSIRGGLISIREASMKTYTDAMLGSDKGLSENAVISLFQEPKSDIIWVGTDGGGINKFDTRTEKFTHYPQMWGSKIASICEFDQKKLLLSLFTKGFFLFDKETGNLQPLNFADQQLNQLMFYSGKTINLYKDTPGSILLMGDRIYRYTIATRELSPAIQNESGKIAKMYGTVLPIIFNSQVTYLHDLQNIYELDHSNDKLKKLFNCKGDTTFNCISQDNNGIFWIGGKYGLSFYNPQTGQHQYVATPSSGEINSVICDQRGKVWAGTDRMLFAWLINEKKFIIFGESDGVINNEYLAKSCLMSTRGDVFLGGVKGLLHINRELPIEASEYPELQLTDIMINGESVYNNLEVNPTAITVPWGSKSINIKIMSCEKDIFRQKIFRYQISGLNDQGIESSNPELVIRSLPSGTYQILASCSTKDGGWTPKQKVLSVTILPPWYLTWWFILLSILLIAGCIIQAFLVTMRRKDNKLKWAMKEHEQKVYEDKVRFLINISHELRTPLTLIHAPLSRLLKTLSPDEPYYLPIKGIYRQSQRMKDLLNMVLNLRKMEVGETKLQIKPYPMNEWIKEVSEDFRYECEAKNILIRYELDEQITIVNFDKEKCVTILTNLLINALKHSPENSEIIIRSKLNKEQQQIRISVIDQGCGLNMVDTQKLFTRFYQGSGEQNGTGIGLSYSKILVELQGGKINAHNNENIGATFYFDLPIYTAAEEIISQPKAYLNELISNDHNDEVPVTDLFDTKSHTVLVVDDNQDLIDFLENTLKEHFKKVYTANDGIEALQKVKTYQPDIVVSDVMMPRMNGYELCKLIKENIDISHIPVILLTARDDEQSQLQGYKIGADAYLIKPFEEEMLLELIRNRLRNREKTKSLYRSAGLLPQPEESTFSQTDENFLLKLNTLINENLCESALDINFLCNKMCMSRSTLYNKLKALTDMGANDYINKIKMEKAKELIITSDLSFMTIAEQTGFTTSRYFSTIFKQYTGETPTQYKERNRTKRK</sequence>
<name>A0A926F373_9BACT</name>
<gene>
    <name evidence="18" type="ORF">H8744_11360</name>
</gene>
<dbReference type="SUPFAM" id="SSF52172">
    <property type="entry name" value="CheY-like"/>
    <property type="match status" value="1"/>
</dbReference>
<dbReference type="FunFam" id="3.40.50.2300:FF:000138">
    <property type="entry name" value="Two-component system sensor histidine kinase/response regulator"/>
    <property type="match status" value="1"/>
</dbReference>
<feature type="signal peptide" evidence="14">
    <location>
        <begin position="1"/>
        <end position="24"/>
    </location>
</feature>
<dbReference type="Gene3D" id="1.10.10.60">
    <property type="entry name" value="Homeodomain-like"/>
    <property type="match status" value="1"/>
</dbReference>
<keyword evidence="6" id="KW-0418">Kinase</keyword>
<evidence type="ECO:0000256" key="8">
    <source>
        <dbReference type="ARBA" id="ARBA00023012"/>
    </source>
</evidence>
<dbReference type="InterPro" id="IPR036097">
    <property type="entry name" value="HisK_dim/P_sf"/>
</dbReference>
<evidence type="ECO:0000256" key="11">
    <source>
        <dbReference type="ARBA" id="ARBA00023163"/>
    </source>
</evidence>
<dbReference type="InterPro" id="IPR001789">
    <property type="entry name" value="Sig_transdc_resp-reg_receiver"/>
</dbReference>
<keyword evidence="8" id="KW-0902">Two-component regulatory system</keyword>
<keyword evidence="7" id="KW-0067">ATP-binding</keyword>
<dbReference type="EC" id="2.7.13.3" evidence="2"/>
<proteinExistence type="predicted"/>
<dbReference type="InterPro" id="IPR036890">
    <property type="entry name" value="HATPase_C_sf"/>
</dbReference>
<organism evidence="18 19">
    <name type="scientific">Jilunia laotingensis</name>
    <dbReference type="NCBI Taxonomy" id="2763675"/>
    <lineage>
        <taxon>Bacteria</taxon>
        <taxon>Pseudomonadati</taxon>
        <taxon>Bacteroidota</taxon>
        <taxon>Bacteroidia</taxon>
        <taxon>Bacteroidales</taxon>
        <taxon>Bacteroidaceae</taxon>
        <taxon>Jilunia</taxon>
    </lineage>
</organism>
<dbReference type="InterPro" id="IPR018060">
    <property type="entry name" value="HTH_AraC"/>
</dbReference>
<dbReference type="PROSITE" id="PS50109">
    <property type="entry name" value="HIS_KIN"/>
    <property type="match status" value="1"/>
</dbReference>
<dbReference type="SUPFAM" id="SSF55874">
    <property type="entry name" value="ATPase domain of HSP90 chaperone/DNA topoisomerase II/histidine kinase"/>
    <property type="match status" value="1"/>
</dbReference>
<reference evidence="18" key="1">
    <citation type="submission" date="2020-08" db="EMBL/GenBank/DDBJ databases">
        <title>Genome public.</title>
        <authorList>
            <person name="Liu C."/>
            <person name="Sun Q."/>
        </authorList>
    </citation>
    <scope>NUCLEOTIDE SEQUENCE</scope>
    <source>
        <strain evidence="18">N12</strain>
    </source>
</reference>
<dbReference type="Pfam" id="PF02518">
    <property type="entry name" value="HATPase_c"/>
    <property type="match status" value="1"/>
</dbReference>
<evidence type="ECO:0000256" key="3">
    <source>
        <dbReference type="ARBA" id="ARBA00022553"/>
    </source>
</evidence>
<evidence type="ECO:0000256" key="14">
    <source>
        <dbReference type="SAM" id="SignalP"/>
    </source>
</evidence>
<dbReference type="PROSITE" id="PS00041">
    <property type="entry name" value="HTH_ARAC_FAMILY_1"/>
    <property type="match status" value="1"/>
</dbReference>
<feature type="modified residue" description="4-aspartylphosphate" evidence="12">
    <location>
        <position position="1111"/>
    </location>
</feature>
<comment type="caution">
    <text evidence="18">The sequence shown here is derived from an EMBL/GenBank/DDBJ whole genome shotgun (WGS) entry which is preliminary data.</text>
</comment>
<comment type="catalytic activity">
    <reaction evidence="1">
        <text>ATP + protein L-histidine = ADP + protein N-phospho-L-histidine.</text>
        <dbReference type="EC" id="2.7.13.3"/>
    </reaction>
</comment>
<dbReference type="Pfam" id="PF12833">
    <property type="entry name" value="HTH_18"/>
    <property type="match status" value="1"/>
</dbReference>
<keyword evidence="19" id="KW-1185">Reference proteome</keyword>
<keyword evidence="14" id="KW-0732">Signal</keyword>
<keyword evidence="13" id="KW-0472">Membrane</keyword>
<dbReference type="InterPro" id="IPR011006">
    <property type="entry name" value="CheY-like_superfamily"/>
</dbReference>